<accession>A0AAP6EK10</accession>
<evidence type="ECO:0000313" key="4">
    <source>
        <dbReference type="Proteomes" id="UP001282288"/>
    </source>
</evidence>
<keyword evidence="3" id="KW-1185">Reference proteome</keyword>
<dbReference type="AlphaFoldDB" id="A0AAP6EK10"/>
<reference evidence="1 3" key="1">
    <citation type="journal article" date="2023" name="Microb. Genom.">
        <title>Mesoterricola silvestris gen. nov., sp. nov., Mesoterricola sediminis sp. nov., Geothrix oryzae sp. nov., Geothrix edaphica sp. nov., Geothrix rubra sp. nov., and Geothrix limicola sp. nov., six novel members of Acidobacteriota isolated from soils.</title>
        <authorList>
            <person name="Weisberg A.J."/>
            <person name="Pearce E."/>
            <person name="Kramer C.G."/>
            <person name="Chang J.H."/>
            <person name="Clarke C.R."/>
        </authorList>
    </citation>
    <scope>NUCLEOTIDE SEQUENCE</scope>
    <source>
        <strain evidence="2 3">NB05-1H</strain>
        <strain evidence="1">NRRL_B-16521</strain>
    </source>
</reference>
<dbReference type="EMBL" id="JARAWP010000044">
    <property type="protein sequence ID" value="MDX3025246.1"/>
    <property type="molecule type" value="Genomic_DNA"/>
</dbReference>
<name>A0AAP6EK10_9ACTN</name>
<dbReference type="EMBL" id="JARAWC010000046">
    <property type="protein sequence ID" value="MDX2965792.1"/>
    <property type="molecule type" value="Genomic_DNA"/>
</dbReference>
<organism evidence="1 4">
    <name type="scientific">Streptomyces acidiscabies</name>
    <dbReference type="NCBI Taxonomy" id="42234"/>
    <lineage>
        <taxon>Bacteria</taxon>
        <taxon>Bacillati</taxon>
        <taxon>Actinomycetota</taxon>
        <taxon>Actinomycetes</taxon>
        <taxon>Kitasatosporales</taxon>
        <taxon>Streptomycetaceae</taxon>
        <taxon>Streptomyces</taxon>
    </lineage>
</organism>
<comment type="caution">
    <text evidence="1">The sequence shown here is derived from an EMBL/GenBank/DDBJ whole genome shotgun (WGS) entry which is preliminary data.</text>
</comment>
<dbReference type="RefSeq" id="WP_010355714.1">
    <property type="nucleotide sequence ID" value="NZ_BCMK01000126.1"/>
</dbReference>
<evidence type="ECO:0000313" key="3">
    <source>
        <dbReference type="Proteomes" id="UP001272987"/>
    </source>
</evidence>
<proteinExistence type="predicted"/>
<dbReference type="Proteomes" id="UP001282288">
    <property type="component" value="Unassembled WGS sequence"/>
</dbReference>
<dbReference type="Proteomes" id="UP001272987">
    <property type="component" value="Unassembled WGS sequence"/>
</dbReference>
<gene>
    <name evidence="1" type="ORF">PV399_39685</name>
    <name evidence="2" type="ORF">PV666_46390</name>
</gene>
<protein>
    <submittedName>
        <fullName evidence="1">Uncharacterized protein</fullName>
    </submittedName>
</protein>
<sequence length="62" mass="6457">MNRDALTSDAPPASLWAVCNRCGRWTRAAVELRGFGPGPVRFACPDCVLLAETGTGAGIGSH</sequence>
<dbReference type="GeneID" id="69805162"/>
<evidence type="ECO:0000313" key="2">
    <source>
        <dbReference type="EMBL" id="MDX3025246.1"/>
    </source>
</evidence>
<evidence type="ECO:0000313" key="1">
    <source>
        <dbReference type="EMBL" id="MDX2965792.1"/>
    </source>
</evidence>